<evidence type="ECO:0000313" key="3">
    <source>
        <dbReference type="EMBL" id="SDN67537.1"/>
    </source>
</evidence>
<dbReference type="AlphaFoldDB" id="A0A1H0DBC5"/>
<dbReference type="InterPro" id="IPR014729">
    <property type="entry name" value="Rossmann-like_a/b/a_fold"/>
</dbReference>
<dbReference type="SUPFAM" id="SSF52402">
    <property type="entry name" value="Adenine nucleotide alpha hydrolases-like"/>
    <property type="match status" value="1"/>
</dbReference>
<protein>
    <submittedName>
        <fullName evidence="3">Electron transfer flavoprotein beta subunit</fullName>
    </submittedName>
</protein>
<dbReference type="RefSeq" id="WP_090668794.1">
    <property type="nucleotide sequence ID" value="NZ_FNIT01000001.1"/>
</dbReference>
<dbReference type="InterPro" id="IPR014730">
    <property type="entry name" value="ETF_a/b_N"/>
</dbReference>
<keyword evidence="1" id="KW-0813">Transport</keyword>
<evidence type="ECO:0000259" key="2">
    <source>
        <dbReference type="Pfam" id="PF01012"/>
    </source>
</evidence>
<feature type="domain" description="Electron transfer flavoprotein alpha/beta-subunit N-terminal" evidence="2">
    <location>
        <begin position="24"/>
        <end position="179"/>
    </location>
</feature>
<sequence length="236" mass="24473">MRIALLLSASRHPVSGRPVPTRGELQALALARTLGGEVVGLFAGADPAGPTQALGHGLDHLVHLRLPEGTDPVPALAEAVRADGFSLALAGPRSVGGDETGLVPYRLAGRLGWEIAAGIVAVARTSAGVEVTEALPRGARRVLASARPLIAIAHAGAPAPAPYAYAQERRGRVERREPAAPDEMHPSGMVEERPLRRRAPIVADAATGAGTRLVGPTPEEAARAVLAELRRIRAIP</sequence>
<proteinExistence type="predicted"/>
<dbReference type="Gene3D" id="3.40.50.620">
    <property type="entry name" value="HUPs"/>
    <property type="match status" value="1"/>
</dbReference>
<gene>
    <name evidence="3" type="ORF">SAMN05192530_101695</name>
</gene>
<dbReference type="OrthoDB" id="5598152at2"/>
<reference evidence="3 4" key="1">
    <citation type="submission" date="2016-10" db="EMBL/GenBank/DDBJ databases">
        <authorList>
            <person name="de Groot N.N."/>
        </authorList>
    </citation>
    <scope>NUCLEOTIDE SEQUENCE [LARGE SCALE GENOMIC DNA]</scope>
    <source>
        <strain evidence="4">L7-484,KACC 16230,DSM 25025</strain>
    </source>
</reference>
<evidence type="ECO:0000313" key="4">
    <source>
        <dbReference type="Proteomes" id="UP000198793"/>
    </source>
</evidence>
<dbReference type="Pfam" id="PF01012">
    <property type="entry name" value="ETF"/>
    <property type="match status" value="1"/>
</dbReference>
<keyword evidence="4" id="KW-1185">Reference proteome</keyword>
<organism evidence="3 4">
    <name type="scientific">Aureimonas jatrophae</name>
    <dbReference type="NCBI Taxonomy" id="1166073"/>
    <lineage>
        <taxon>Bacteria</taxon>
        <taxon>Pseudomonadati</taxon>
        <taxon>Pseudomonadota</taxon>
        <taxon>Alphaproteobacteria</taxon>
        <taxon>Hyphomicrobiales</taxon>
        <taxon>Aurantimonadaceae</taxon>
        <taxon>Aureimonas</taxon>
    </lineage>
</organism>
<evidence type="ECO:0000256" key="1">
    <source>
        <dbReference type="ARBA" id="ARBA00022982"/>
    </source>
</evidence>
<accession>A0A1H0DBC5</accession>
<dbReference type="STRING" id="1166073.SAMN05192530_101695"/>
<dbReference type="EMBL" id="FNIT01000001">
    <property type="protein sequence ID" value="SDN67537.1"/>
    <property type="molecule type" value="Genomic_DNA"/>
</dbReference>
<dbReference type="Proteomes" id="UP000198793">
    <property type="component" value="Unassembled WGS sequence"/>
</dbReference>
<name>A0A1H0DBC5_9HYPH</name>
<keyword evidence="1" id="KW-0249">Electron transport</keyword>